<dbReference type="Proteomes" id="UP000688947">
    <property type="component" value="Unassembled WGS sequence"/>
</dbReference>
<dbReference type="VEuPathDB" id="FungiDB:PC110_g12247"/>
<organism evidence="1 2">
    <name type="scientific">Phytophthora cactorum</name>
    <dbReference type="NCBI Taxonomy" id="29920"/>
    <lineage>
        <taxon>Eukaryota</taxon>
        <taxon>Sar</taxon>
        <taxon>Stramenopiles</taxon>
        <taxon>Oomycota</taxon>
        <taxon>Peronosporomycetes</taxon>
        <taxon>Peronosporales</taxon>
        <taxon>Peronosporaceae</taxon>
        <taxon>Phytophthora</taxon>
    </lineage>
</organism>
<proteinExistence type="predicted"/>
<protein>
    <submittedName>
        <fullName evidence="1">Uncharacterized protein</fullName>
    </submittedName>
</protein>
<accession>A0A8T1TPS8</accession>
<comment type="caution">
    <text evidence="1">The sequence shown here is derived from an EMBL/GenBank/DDBJ whole genome shotgun (WGS) entry which is preliminary data.</text>
</comment>
<reference evidence="1" key="1">
    <citation type="submission" date="2021-01" db="EMBL/GenBank/DDBJ databases">
        <title>Phytophthora aleatoria, a newly-described species from Pinus radiata is distinct from Phytophthora cactorum isolates based on comparative genomics.</title>
        <authorList>
            <person name="Mcdougal R."/>
            <person name="Panda P."/>
            <person name="Williams N."/>
            <person name="Studholme D.J."/>
        </authorList>
    </citation>
    <scope>NUCLEOTIDE SEQUENCE</scope>
    <source>
        <strain evidence="1">NZFS 3830</strain>
    </source>
</reference>
<evidence type="ECO:0000313" key="1">
    <source>
        <dbReference type="EMBL" id="KAG6945061.1"/>
    </source>
</evidence>
<dbReference type="OrthoDB" id="297375at2759"/>
<evidence type="ECO:0000313" key="2">
    <source>
        <dbReference type="Proteomes" id="UP000688947"/>
    </source>
</evidence>
<name>A0A8T1TPS8_9STRA</name>
<dbReference type="EMBL" id="JAENGZ010002056">
    <property type="protein sequence ID" value="KAG6945061.1"/>
    <property type="molecule type" value="Genomic_DNA"/>
</dbReference>
<sequence length="173" mass="19681">MLRYFPYQELPELVVRQFPGNVAPTLVRVHPRYDNVLVNSLRSSMVHGVLIRAVHGVSDSTSRVELLSALDVKELVESKEPHWIPYLDLVYYQLDNGDSPVENLAVKEFLLQTGQQKSKLLLDLPEAFVMKHDVDIHPLVRKLEGIKKNAAIFAYAASRAYHAVAVTRKLEYC</sequence>
<gene>
    <name evidence="1" type="ORF">JG687_00017512</name>
</gene>
<dbReference type="AlphaFoldDB" id="A0A8T1TPS8"/>